<organism evidence="7 8">
    <name type="scientific">Xylaria arbuscula</name>
    <dbReference type="NCBI Taxonomy" id="114810"/>
    <lineage>
        <taxon>Eukaryota</taxon>
        <taxon>Fungi</taxon>
        <taxon>Dikarya</taxon>
        <taxon>Ascomycota</taxon>
        <taxon>Pezizomycotina</taxon>
        <taxon>Sordariomycetes</taxon>
        <taxon>Xylariomycetidae</taxon>
        <taxon>Xylariales</taxon>
        <taxon>Xylariaceae</taxon>
        <taxon>Xylaria</taxon>
    </lineage>
</organism>
<evidence type="ECO:0000256" key="4">
    <source>
        <dbReference type="ARBA" id="ARBA00022827"/>
    </source>
</evidence>
<comment type="caution">
    <text evidence="7">The sequence shown here is derived from an EMBL/GenBank/DDBJ whole genome shotgun (WGS) entry which is preliminary data.</text>
</comment>
<keyword evidence="8" id="KW-1185">Reference proteome</keyword>
<comment type="similarity">
    <text evidence="2">Belongs to the MSOX/MTOX family.</text>
</comment>
<dbReference type="AlphaFoldDB" id="A0A9W8NGX2"/>
<dbReference type="InterPro" id="IPR006076">
    <property type="entry name" value="FAD-dep_OxRdtase"/>
</dbReference>
<dbReference type="VEuPathDB" id="FungiDB:F4678DRAFT_443376"/>
<dbReference type="GO" id="GO:0051698">
    <property type="term" value="F:saccharopine oxidase activity"/>
    <property type="evidence" value="ECO:0007669"/>
    <property type="project" value="TreeGrafter"/>
</dbReference>
<name>A0A9W8NGX2_9PEZI</name>
<keyword evidence="3" id="KW-0285">Flavoprotein</keyword>
<dbReference type="PANTHER" id="PTHR10961">
    <property type="entry name" value="PEROXISOMAL SARCOSINE OXIDASE"/>
    <property type="match status" value="1"/>
</dbReference>
<dbReference type="EMBL" id="JANPWZ010000617">
    <property type="protein sequence ID" value="KAJ3574343.1"/>
    <property type="molecule type" value="Genomic_DNA"/>
</dbReference>
<evidence type="ECO:0000256" key="1">
    <source>
        <dbReference type="ARBA" id="ARBA00001974"/>
    </source>
</evidence>
<dbReference type="InterPro" id="IPR036188">
    <property type="entry name" value="FAD/NAD-bd_sf"/>
</dbReference>
<sequence>MTINIWSIPAAMNFWKSNRYVFTGHVSGLRELNAAMTYSSDILGLTLGDTGKICLYAKVIQRRKGAGKARAMSSGKESYIIVGAGIFGVSTAYHLITKYPNASVTIVDRDAYDAETRVAASWDWNKVVRADYDDIVYCELALEAQDVFKTDPLWKPYFHETGLIWTCRDDYAQEVIKNYKHLGRKADIKAVSIEEAKKLYGGLLDTADYTGVKEVLINPTGGWGAAGDSLRAITRKAMELGVKYEVAEVATLLLDKTGNCSGIRTKNGKVLKATHTIVAAGAFTPTLLEYSAVSSGLPNISAGFRLAAGGITTGMAKLDDESHAIYGNMPVAFQGYNLEQGPFIGSLPPTPDGREMKWWGQTIFKNTREVLPGHYVSSPPPKPDYGQWEVSERLKDDIKYANKVFYGKKTAHWELTKHRICWDAFTTSGDFIISPHSAAKGLYIATGGSFHGYKFFPVIGKYIVQMLEGQLSPQLTEKWSWDRQWPYPPSSPDYPRFEMKDLVGPTRTSKL</sequence>
<accession>A0A9W8NGX2</accession>
<dbReference type="SUPFAM" id="SSF51905">
    <property type="entry name" value="FAD/NAD(P)-binding domain"/>
    <property type="match status" value="1"/>
</dbReference>
<keyword evidence="5" id="KW-0560">Oxidoreductase</keyword>
<proteinExistence type="inferred from homology"/>
<comment type="cofactor">
    <cofactor evidence="1">
        <name>FAD</name>
        <dbReference type="ChEBI" id="CHEBI:57692"/>
    </cofactor>
</comment>
<keyword evidence="4" id="KW-0274">FAD</keyword>
<protein>
    <recommendedName>
        <fullName evidence="6">FAD dependent oxidoreductase domain-containing protein</fullName>
    </recommendedName>
</protein>
<dbReference type="Proteomes" id="UP001148614">
    <property type="component" value="Unassembled WGS sequence"/>
</dbReference>
<dbReference type="Gene3D" id="3.30.9.10">
    <property type="entry name" value="D-Amino Acid Oxidase, subunit A, domain 2"/>
    <property type="match status" value="1"/>
</dbReference>
<dbReference type="Pfam" id="PF01266">
    <property type="entry name" value="DAO"/>
    <property type="match status" value="1"/>
</dbReference>
<dbReference type="InterPro" id="IPR045170">
    <property type="entry name" value="MTOX"/>
</dbReference>
<evidence type="ECO:0000256" key="2">
    <source>
        <dbReference type="ARBA" id="ARBA00010989"/>
    </source>
</evidence>
<dbReference type="PANTHER" id="PTHR10961:SF37">
    <property type="entry name" value="FAD DEPENDENT OXIDOREDUCTASE DOMAIN-CONTAINING PROTEIN"/>
    <property type="match status" value="1"/>
</dbReference>
<evidence type="ECO:0000313" key="7">
    <source>
        <dbReference type="EMBL" id="KAJ3574343.1"/>
    </source>
</evidence>
<dbReference type="GO" id="GO:0050660">
    <property type="term" value="F:flavin adenine dinucleotide binding"/>
    <property type="evidence" value="ECO:0007669"/>
    <property type="project" value="InterPro"/>
</dbReference>
<feature type="domain" description="FAD dependent oxidoreductase" evidence="6">
    <location>
        <begin position="79"/>
        <end position="466"/>
    </location>
</feature>
<dbReference type="Gene3D" id="3.50.50.60">
    <property type="entry name" value="FAD/NAD(P)-binding domain"/>
    <property type="match status" value="1"/>
</dbReference>
<evidence type="ECO:0000256" key="5">
    <source>
        <dbReference type="ARBA" id="ARBA00023002"/>
    </source>
</evidence>
<evidence type="ECO:0000259" key="6">
    <source>
        <dbReference type="Pfam" id="PF01266"/>
    </source>
</evidence>
<gene>
    <name evidence="7" type="ORF">NPX13_g4391</name>
</gene>
<evidence type="ECO:0000256" key="3">
    <source>
        <dbReference type="ARBA" id="ARBA00022630"/>
    </source>
</evidence>
<dbReference type="GO" id="GO:0008115">
    <property type="term" value="F:sarcosine oxidase activity"/>
    <property type="evidence" value="ECO:0007669"/>
    <property type="project" value="TreeGrafter"/>
</dbReference>
<reference evidence="7" key="1">
    <citation type="submission" date="2022-07" db="EMBL/GenBank/DDBJ databases">
        <title>Genome Sequence of Xylaria arbuscula.</title>
        <authorList>
            <person name="Buettner E."/>
        </authorList>
    </citation>
    <scope>NUCLEOTIDE SEQUENCE</scope>
    <source>
        <strain evidence="7">VT107</strain>
    </source>
</reference>
<evidence type="ECO:0000313" key="8">
    <source>
        <dbReference type="Proteomes" id="UP001148614"/>
    </source>
</evidence>